<dbReference type="RefSeq" id="WP_248390987.1">
    <property type="nucleotide sequence ID" value="NZ_CP096203.1"/>
</dbReference>
<keyword evidence="3" id="KW-1185">Reference proteome</keyword>
<gene>
    <name evidence="2" type="ORF">M0D58_14620</name>
</gene>
<feature type="transmembrane region" description="Helical" evidence="1">
    <location>
        <begin position="53"/>
        <end position="75"/>
    </location>
</feature>
<keyword evidence="1" id="KW-1133">Transmembrane helix</keyword>
<reference evidence="2" key="1">
    <citation type="submission" date="2022-04" db="EMBL/GenBank/DDBJ databases">
        <title>Evolutionary, genomic, and biogeographic characterization of Chryseobacterium nepalense represented by a plastic-degrading bacterium AC3.</title>
        <authorList>
            <person name="Yin Z."/>
            <person name="Liu X."/>
            <person name="Wang D."/>
            <person name="Xie Z."/>
        </authorList>
    </citation>
    <scope>NUCLEOTIDE SEQUENCE</scope>
    <source>
        <strain evidence="2">AC3</strain>
    </source>
</reference>
<sequence length="162" mass="19047">MNYLNYLENLDFESMITTSFLVPFFAIMVVIKILSAIIFSFVPDDYDDDPYQITVFSNVLLYFIFSFFILTVYDYNDRRGMLDFRYSQNIFDENSKEFVVKGDTKLENDQNINTEDLNSIESKTFSWDDIAIIPEAERLINNANLTEKYVGLSPEDIIKLKR</sequence>
<protein>
    <submittedName>
        <fullName evidence="2">Uncharacterized protein</fullName>
    </submittedName>
</protein>
<keyword evidence="1" id="KW-0812">Transmembrane</keyword>
<accession>A0ABY4K3B6</accession>
<dbReference type="Proteomes" id="UP000830552">
    <property type="component" value="Chromosome"/>
</dbReference>
<evidence type="ECO:0000313" key="2">
    <source>
        <dbReference type="EMBL" id="UPQ75271.1"/>
    </source>
</evidence>
<evidence type="ECO:0000256" key="1">
    <source>
        <dbReference type="SAM" id="Phobius"/>
    </source>
</evidence>
<evidence type="ECO:0000313" key="3">
    <source>
        <dbReference type="Proteomes" id="UP000830552"/>
    </source>
</evidence>
<feature type="transmembrane region" description="Helical" evidence="1">
    <location>
        <begin position="20"/>
        <end position="41"/>
    </location>
</feature>
<dbReference type="EMBL" id="CP096203">
    <property type="protein sequence ID" value="UPQ75271.1"/>
    <property type="molecule type" value="Genomic_DNA"/>
</dbReference>
<organism evidence="2 3">
    <name type="scientific">Chryseobacterium nepalense</name>
    <dbReference type="NCBI Taxonomy" id="1854498"/>
    <lineage>
        <taxon>Bacteria</taxon>
        <taxon>Pseudomonadati</taxon>
        <taxon>Bacteroidota</taxon>
        <taxon>Flavobacteriia</taxon>
        <taxon>Flavobacteriales</taxon>
        <taxon>Weeksellaceae</taxon>
        <taxon>Chryseobacterium group</taxon>
        <taxon>Chryseobacterium</taxon>
    </lineage>
</organism>
<proteinExistence type="predicted"/>
<name>A0ABY4K3B6_9FLAO</name>
<keyword evidence="1" id="KW-0472">Membrane</keyword>